<evidence type="ECO:0000256" key="6">
    <source>
        <dbReference type="ARBA" id="ARBA00023274"/>
    </source>
</evidence>
<dbReference type="HAMAP" id="MF_00251">
    <property type="entry name" value="Ribosomal_bL36"/>
    <property type="match status" value="1"/>
</dbReference>
<evidence type="ECO:0000256" key="1">
    <source>
        <dbReference type="ARBA" id="ARBA00004173"/>
    </source>
</evidence>
<dbReference type="PROSITE" id="PS00828">
    <property type="entry name" value="RIBOSOMAL_L36"/>
    <property type="match status" value="1"/>
</dbReference>
<organism evidence="8 9">
    <name type="scientific">Latimeria chalumnae</name>
    <name type="common">Coelacanth</name>
    <dbReference type="NCBI Taxonomy" id="7897"/>
    <lineage>
        <taxon>Eukaryota</taxon>
        <taxon>Metazoa</taxon>
        <taxon>Chordata</taxon>
        <taxon>Craniata</taxon>
        <taxon>Vertebrata</taxon>
        <taxon>Euteleostomi</taxon>
        <taxon>Coelacanthiformes</taxon>
        <taxon>Coelacanthidae</taxon>
        <taxon>Latimeria</taxon>
    </lineage>
</organism>
<reference evidence="9" key="1">
    <citation type="submission" date="2011-08" db="EMBL/GenBank/DDBJ databases">
        <title>The draft genome of Latimeria chalumnae.</title>
        <authorList>
            <person name="Di Palma F."/>
            <person name="Alfoldi J."/>
            <person name="Johnson J."/>
            <person name="Berlin A."/>
            <person name="Gnerre S."/>
            <person name="Jaffe D."/>
            <person name="MacCallum I."/>
            <person name="Young S."/>
            <person name="Walker B.J."/>
            <person name="Lander E."/>
            <person name="Lindblad-Toh K."/>
        </authorList>
    </citation>
    <scope>NUCLEOTIDE SEQUENCE [LARGE SCALE GENOMIC DNA]</scope>
    <source>
        <strain evidence="9">Wild caught</strain>
    </source>
</reference>
<evidence type="ECO:0000313" key="8">
    <source>
        <dbReference type="Ensembl" id="ENSLACP00000004937.1"/>
    </source>
</evidence>
<dbReference type="CTD" id="64979"/>
<dbReference type="GO" id="GO:0003735">
    <property type="term" value="F:structural constituent of ribosome"/>
    <property type="evidence" value="ECO:0007669"/>
    <property type="project" value="InterPro"/>
</dbReference>
<keyword evidence="9" id="KW-1185">Reference proteome</keyword>
<dbReference type="OMA" id="CATNPRH"/>
<dbReference type="GeneID" id="102351651"/>
<dbReference type="InParanoid" id="H3A5L6"/>
<dbReference type="InterPro" id="IPR000473">
    <property type="entry name" value="Ribosomal_bL36"/>
</dbReference>
<dbReference type="HOGENOM" id="CLU_135723_1_1_1"/>
<dbReference type="InterPro" id="IPR035977">
    <property type="entry name" value="Ribosomal_bL36_sp"/>
</dbReference>
<keyword evidence="5" id="KW-0496">Mitochondrion</keyword>
<evidence type="ECO:0000256" key="5">
    <source>
        <dbReference type="ARBA" id="ARBA00023128"/>
    </source>
</evidence>
<gene>
    <name evidence="8" type="primary">MRPL36</name>
</gene>
<dbReference type="EMBL" id="AFYH01244811">
    <property type="status" value="NOT_ANNOTATED_CDS"/>
    <property type="molecule type" value="Genomic_DNA"/>
</dbReference>
<protein>
    <recommendedName>
        <fullName evidence="7">Ribosomal protein</fullName>
    </recommendedName>
</protein>
<evidence type="ECO:0000256" key="2">
    <source>
        <dbReference type="ARBA" id="ARBA00007645"/>
    </source>
</evidence>
<dbReference type="GO" id="GO:0006412">
    <property type="term" value="P:translation"/>
    <property type="evidence" value="ECO:0007669"/>
    <property type="project" value="InterPro"/>
</dbReference>
<proteinExistence type="inferred from homology"/>
<dbReference type="Pfam" id="PF00444">
    <property type="entry name" value="Ribosomal_L36"/>
    <property type="match status" value="1"/>
</dbReference>
<dbReference type="eggNOG" id="KOG4122">
    <property type="taxonomic scope" value="Eukaryota"/>
</dbReference>
<dbReference type="PANTHER" id="PTHR46909">
    <property type="entry name" value="39S RIBOSOMAL PROTEIN L36, MITOCHONDRIAL"/>
    <property type="match status" value="1"/>
</dbReference>
<evidence type="ECO:0000256" key="7">
    <source>
        <dbReference type="RuleBase" id="RU000570"/>
    </source>
</evidence>
<dbReference type="RefSeq" id="XP_006012634.1">
    <property type="nucleotide sequence ID" value="XM_006012572.2"/>
</dbReference>
<evidence type="ECO:0000256" key="3">
    <source>
        <dbReference type="ARBA" id="ARBA00022946"/>
    </source>
</evidence>
<dbReference type="GO" id="GO:0005762">
    <property type="term" value="C:mitochondrial large ribosomal subunit"/>
    <property type="evidence" value="ECO:0007669"/>
    <property type="project" value="TreeGrafter"/>
</dbReference>
<dbReference type="Bgee" id="ENSLACG00000004391">
    <property type="expression patterns" value="Expressed in mesonephros and 6 other cell types or tissues"/>
</dbReference>
<comment type="similarity">
    <text evidence="2 7">Belongs to the bacterial ribosomal protein bL36 family.</text>
</comment>
<reference evidence="8" key="3">
    <citation type="submission" date="2025-09" db="UniProtKB">
        <authorList>
            <consortium name="Ensembl"/>
        </authorList>
    </citation>
    <scope>IDENTIFICATION</scope>
</reference>
<sequence>MASCFLRNVISAISNPLSHLSRCARNSSAFCPVVQRCLSNAATMRPQVLCSSLDVYRSAAASLFGQHQWPCLQHTAGLKTKSALKRRCKDCFFVRRRGRLYVYCKTHPRHKQRQG</sequence>
<evidence type="ECO:0000256" key="4">
    <source>
        <dbReference type="ARBA" id="ARBA00022980"/>
    </source>
</evidence>
<evidence type="ECO:0000313" key="9">
    <source>
        <dbReference type="Proteomes" id="UP000008672"/>
    </source>
</evidence>
<dbReference type="InterPro" id="IPR052143">
    <property type="entry name" value="Mitoribosomal_bL36m"/>
</dbReference>
<dbReference type="GeneTree" id="ENSGT00390000010866"/>
<name>H3A5L6_LATCH</name>
<accession>H3A5L6</accession>
<dbReference type="NCBIfam" id="TIGR01022">
    <property type="entry name" value="rpmJ_bact"/>
    <property type="match status" value="1"/>
</dbReference>
<dbReference type="KEGG" id="lcm:102351651"/>
<dbReference type="PANTHER" id="PTHR46909:SF1">
    <property type="entry name" value="LARGE RIBOSOMAL SUBUNIT PROTEIN BL36M"/>
    <property type="match status" value="1"/>
</dbReference>
<dbReference type="FunCoup" id="H3A5L6">
    <property type="interactions" value="348"/>
</dbReference>
<dbReference type="AlphaFoldDB" id="H3A5L6"/>
<keyword evidence="6 7" id="KW-0687">Ribonucleoprotein</keyword>
<dbReference type="SUPFAM" id="SSF57840">
    <property type="entry name" value="Ribosomal protein L36"/>
    <property type="match status" value="1"/>
</dbReference>
<dbReference type="Ensembl" id="ENSLACT00000004981.1">
    <property type="protein sequence ID" value="ENSLACP00000004937.1"/>
    <property type="gene ID" value="ENSLACG00000004391.1"/>
</dbReference>
<keyword evidence="4 7" id="KW-0689">Ribosomal protein</keyword>
<reference evidence="8" key="2">
    <citation type="submission" date="2025-08" db="UniProtKB">
        <authorList>
            <consortium name="Ensembl"/>
        </authorList>
    </citation>
    <scope>IDENTIFICATION</scope>
</reference>
<dbReference type="OrthoDB" id="10265903at2759"/>
<dbReference type="STRING" id="7897.ENSLACP00000004937"/>
<dbReference type="Proteomes" id="UP000008672">
    <property type="component" value="Unassembled WGS sequence"/>
</dbReference>
<comment type="subcellular location">
    <subcellularLocation>
        <location evidence="1">Mitochondrion</location>
    </subcellularLocation>
</comment>
<keyword evidence="3" id="KW-0809">Transit peptide</keyword>